<dbReference type="SUPFAM" id="SSF161098">
    <property type="entry name" value="MetI-like"/>
    <property type="match status" value="1"/>
</dbReference>
<reference evidence="12 13" key="1">
    <citation type="journal article" date="2020" name="Cell Host Microbe">
        <title>Functional and Genomic Variation between Human-Derived Isolates of Lachnospiraceae Reveals Inter- and Intra-Species Diversity.</title>
        <authorList>
            <person name="Sorbara M.T."/>
            <person name="Littmann E.R."/>
            <person name="Fontana E."/>
            <person name="Moody T.U."/>
            <person name="Kohout C.E."/>
            <person name="Gjonbalaj M."/>
            <person name="Eaton V."/>
            <person name="Seok R."/>
            <person name="Leiner I.M."/>
            <person name="Pamer E.G."/>
        </authorList>
    </citation>
    <scope>NUCLEOTIDE SEQUENCE [LARGE SCALE GENOMIC DNA]</scope>
    <source>
        <strain evidence="11 12">MSK.17.11</strain>
        <strain evidence="10 13">MSK.17.38</strain>
    </source>
</reference>
<feature type="transmembrane region" description="Helical" evidence="8">
    <location>
        <begin position="236"/>
        <end position="258"/>
    </location>
</feature>
<dbReference type="RefSeq" id="WP_173814666.1">
    <property type="nucleotide sequence ID" value="NZ_JAAITX010000003.1"/>
</dbReference>
<comment type="caution">
    <text evidence="8">Lacks conserved residue(s) required for the propagation of feature annotation.</text>
</comment>
<dbReference type="EMBL" id="JAAIUO010000003">
    <property type="protein sequence ID" value="NSK14465.1"/>
    <property type="molecule type" value="Genomic_DNA"/>
</dbReference>
<dbReference type="NCBIfam" id="TIGR00974">
    <property type="entry name" value="3a0107s02c"/>
    <property type="match status" value="1"/>
</dbReference>
<keyword evidence="5 8" id="KW-0812">Transmembrane</keyword>
<feature type="transmembrane region" description="Helical" evidence="8">
    <location>
        <begin position="171"/>
        <end position="192"/>
    </location>
</feature>
<feature type="transmembrane region" description="Helical" evidence="8">
    <location>
        <begin position="119"/>
        <end position="138"/>
    </location>
</feature>
<reference evidence="11" key="2">
    <citation type="submission" date="2020-02" db="EMBL/GenBank/DDBJ databases">
        <authorList>
            <person name="Littmann E."/>
            <person name="Sorbara M."/>
        </authorList>
    </citation>
    <scope>NUCLEOTIDE SEQUENCE</scope>
    <source>
        <strain evidence="11">MSK.17.11</strain>
        <strain evidence="10">MSK.17.38</strain>
    </source>
</reference>
<dbReference type="PANTHER" id="PTHR43470:SF3">
    <property type="entry name" value="PHOSPHATE TRANSPORT SYSTEM PERMEASE PROTEIN PSTA-RELATED"/>
    <property type="match status" value="1"/>
</dbReference>
<dbReference type="CDD" id="cd06261">
    <property type="entry name" value="TM_PBP2"/>
    <property type="match status" value="1"/>
</dbReference>
<dbReference type="Proteomes" id="UP000701680">
    <property type="component" value="Unassembled WGS sequence"/>
</dbReference>
<feature type="transmembrane region" description="Helical" evidence="8">
    <location>
        <begin position="51"/>
        <end position="77"/>
    </location>
</feature>
<accession>A0A850HJX0</accession>
<evidence type="ECO:0000256" key="7">
    <source>
        <dbReference type="ARBA" id="ARBA00023136"/>
    </source>
</evidence>
<dbReference type="PROSITE" id="PS50928">
    <property type="entry name" value="ABC_TM1"/>
    <property type="match status" value="1"/>
</dbReference>
<keyword evidence="12" id="KW-1185">Reference proteome</keyword>
<evidence type="ECO:0000256" key="3">
    <source>
        <dbReference type="ARBA" id="ARBA00022448"/>
    </source>
</evidence>
<dbReference type="InterPro" id="IPR000515">
    <property type="entry name" value="MetI-like"/>
</dbReference>
<evidence type="ECO:0000256" key="5">
    <source>
        <dbReference type="ARBA" id="ARBA00022692"/>
    </source>
</evidence>
<evidence type="ECO:0000256" key="8">
    <source>
        <dbReference type="RuleBase" id="RU363043"/>
    </source>
</evidence>
<dbReference type="Gene3D" id="1.10.3720.10">
    <property type="entry name" value="MetI-like"/>
    <property type="match status" value="1"/>
</dbReference>
<evidence type="ECO:0000313" key="10">
    <source>
        <dbReference type="EMBL" id="NSK14465.1"/>
    </source>
</evidence>
<dbReference type="Pfam" id="PF00528">
    <property type="entry name" value="BPD_transp_1"/>
    <property type="match status" value="1"/>
</dbReference>
<proteinExistence type="inferred from homology"/>
<comment type="similarity">
    <text evidence="2 8">Belongs to the binding-protein-dependent transport system permease family. CysTW subfamily.</text>
</comment>
<feature type="transmembrane region" description="Helical" evidence="8">
    <location>
        <begin position="89"/>
        <end position="113"/>
    </location>
</feature>
<dbReference type="GO" id="GO:0005886">
    <property type="term" value="C:plasma membrane"/>
    <property type="evidence" value="ECO:0007669"/>
    <property type="project" value="UniProtKB-SubCell"/>
</dbReference>
<protein>
    <recommendedName>
        <fullName evidence="8">Phosphate transport system permease protein PstA</fullName>
    </recommendedName>
</protein>
<dbReference type="GO" id="GO:0005315">
    <property type="term" value="F:phosphate transmembrane transporter activity"/>
    <property type="evidence" value="ECO:0007669"/>
    <property type="project" value="InterPro"/>
</dbReference>
<evidence type="ECO:0000256" key="1">
    <source>
        <dbReference type="ARBA" id="ARBA00004651"/>
    </source>
</evidence>
<dbReference type="InterPro" id="IPR035906">
    <property type="entry name" value="MetI-like_sf"/>
</dbReference>
<name>A0A850HJX0_9FIRM</name>
<organism evidence="11 12">
    <name type="scientific">Dorea phocaeensis</name>
    <dbReference type="NCBI Taxonomy" id="2040291"/>
    <lineage>
        <taxon>Bacteria</taxon>
        <taxon>Bacillati</taxon>
        <taxon>Bacillota</taxon>
        <taxon>Clostridia</taxon>
        <taxon>Lachnospirales</taxon>
        <taxon>Lachnospiraceae</taxon>
        <taxon>Dorea</taxon>
    </lineage>
</organism>
<dbReference type="InterPro" id="IPR005672">
    <property type="entry name" value="Phosphate_PstA"/>
</dbReference>
<evidence type="ECO:0000313" key="12">
    <source>
        <dbReference type="Proteomes" id="UP000528555"/>
    </source>
</evidence>
<evidence type="ECO:0000256" key="4">
    <source>
        <dbReference type="ARBA" id="ARBA00022475"/>
    </source>
</evidence>
<keyword evidence="3" id="KW-0813">Transport</keyword>
<comment type="subcellular location">
    <subcellularLocation>
        <location evidence="1 8">Cell membrane</location>
        <topology evidence="1 8">Multi-pass membrane protein</topology>
    </subcellularLocation>
</comment>
<dbReference type="Proteomes" id="UP000528555">
    <property type="component" value="Unassembled WGS sequence"/>
</dbReference>
<evidence type="ECO:0000256" key="6">
    <source>
        <dbReference type="ARBA" id="ARBA00022989"/>
    </source>
</evidence>
<dbReference type="EMBL" id="JAAITX010000003">
    <property type="protein sequence ID" value="NVH58239.1"/>
    <property type="molecule type" value="Genomic_DNA"/>
</dbReference>
<dbReference type="AlphaFoldDB" id="A0A850HJX0"/>
<evidence type="ECO:0000256" key="2">
    <source>
        <dbReference type="ARBA" id="ARBA00007069"/>
    </source>
</evidence>
<sequence length="264" mass="28266">MMLLVMLSAVITFAVLIFLIAYVLINGVPYLKPSLFSFTYTSENASLMPALINTIIMTLLSLVIAVPFGIFSAIFLVEYAKRGNKFVEVIRLTTETLQGIPSIVYGLFGMLFFVSAYGWGFSILAGAFTLSIMVLPLIMRSTEEALKAVPDSYREGSFGLGAGKLRTVFRIVLPSAIPGILAGVILAVGRIVGETAALIYTAGTVADIPNSVLDSGRTLAVHMYNLASEGLYMDQAYATAVILLVLVVGINTLSGFLAKKLTKA</sequence>
<evidence type="ECO:0000259" key="9">
    <source>
        <dbReference type="PROSITE" id="PS50928"/>
    </source>
</evidence>
<feature type="domain" description="ABC transmembrane type-1" evidence="9">
    <location>
        <begin position="51"/>
        <end position="254"/>
    </location>
</feature>
<comment type="caution">
    <text evidence="11">The sequence shown here is derived from an EMBL/GenBank/DDBJ whole genome shotgun (WGS) entry which is preliminary data.</text>
</comment>
<keyword evidence="6 8" id="KW-1133">Transmembrane helix</keyword>
<dbReference type="PANTHER" id="PTHR43470">
    <property type="entry name" value="PHOSPHATE TRANSPORT SYSTEM PERMEASE PROTEIN PSTA-RELATED"/>
    <property type="match status" value="1"/>
</dbReference>
<dbReference type="GO" id="GO:0035435">
    <property type="term" value="P:phosphate ion transmembrane transport"/>
    <property type="evidence" value="ECO:0007669"/>
    <property type="project" value="InterPro"/>
</dbReference>
<gene>
    <name evidence="11" type="primary">pstA</name>
    <name evidence="11" type="ORF">G5A66_06175</name>
    <name evidence="10" type="ORF">G5A75_06195</name>
</gene>
<evidence type="ECO:0000313" key="13">
    <source>
        <dbReference type="Proteomes" id="UP000701680"/>
    </source>
</evidence>
<keyword evidence="7 8" id="KW-0472">Membrane</keyword>
<evidence type="ECO:0000313" key="11">
    <source>
        <dbReference type="EMBL" id="NVH58239.1"/>
    </source>
</evidence>
<keyword evidence="4 8" id="KW-1003">Cell membrane</keyword>